<feature type="transmembrane region" description="Helical" evidence="1">
    <location>
        <begin position="218"/>
        <end position="241"/>
    </location>
</feature>
<accession>A0AAD5WSB1</accession>
<evidence type="ECO:0000256" key="1">
    <source>
        <dbReference type="SAM" id="Phobius"/>
    </source>
</evidence>
<feature type="signal peptide" evidence="2">
    <location>
        <begin position="1"/>
        <end position="21"/>
    </location>
</feature>
<keyword evidence="1" id="KW-1133">Transmembrane helix</keyword>
<reference evidence="3" key="1">
    <citation type="submission" date="2022-07" db="EMBL/GenBank/DDBJ databases">
        <title>Draft genome sequence of Zalerion maritima ATCC 34329, a (micro)plastics degrading marine fungus.</title>
        <authorList>
            <person name="Paco A."/>
            <person name="Goncalves M.F.M."/>
            <person name="Rocha-Santos T.A.P."/>
            <person name="Alves A."/>
        </authorList>
    </citation>
    <scope>NUCLEOTIDE SEQUENCE</scope>
    <source>
        <strain evidence="3">ATCC 34329</strain>
    </source>
</reference>
<feature type="transmembrane region" description="Helical" evidence="1">
    <location>
        <begin position="193"/>
        <end position="212"/>
    </location>
</feature>
<feature type="chain" id="PRO_5041904826" evidence="2">
    <location>
        <begin position="22"/>
        <end position="243"/>
    </location>
</feature>
<keyword evidence="1" id="KW-0812">Transmembrane</keyword>
<keyword evidence="2" id="KW-0732">Signal</keyword>
<evidence type="ECO:0000313" key="4">
    <source>
        <dbReference type="Proteomes" id="UP001201980"/>
    </source>
</evidence>
<comment type="caution">
    <text evidence="3">The sequence shown here is derived from an EMBL/GenBank/DDBJ whole genome shotgun (WGS) entry which is preliminary data.</text>
</comment>
<organism evidence="3 4">
    <name type="scientific">Zalerion maritima</name>
    <dbReference type="NCBI Taxonomy" id="339359"/>
    <lineage>
        <taxon>Eukaryota</taxon>
        <taxon>Fungi</taxon>
        <taxon>Dikarya</taxon>
        <taxon>Ascomycota</taxon>
        <taxon>Pezizomycotina</taxon>
        <taxon>Sordariomycetes</taxon>
        <taxon>Lulworthiomycetidae</taxon>
        <taxon>Lulworthiales</taxon>
        <taxon>Lulworthiaceae</taxon>
        <taxon>Zalerion</taxon>
    </lineage>
</organism>
<feature type="transmembrane region" description="Helical" evidence="1">
    <location>
        <begin position="165"/>
        <end position="186"/>
    </location>
</feature>
<protein>
    <submittedName>
        <fullName evidence="3">Uncharacterized protein</fullName>
    </submittedName>
</protein>
<gene>
    <name evidence="3" type="ORF">MKZ38_010683</name>
</gene>
<proteinExistence type="predicted"/>
<evidence type="ECO:0000313" key="3">
    <source>
        <dbReference type="EMBL" id="KAJ2902872.1"/>
    </source>
</evidence>
<sequence length="243" mass="25374">MKCSTIFTAAPLFGLFAGAIASPAARNADVEKRSAVAQAAPPVAVVAERQVDPVYDILSQLYSDIKVRTGAISQLTPCSSSPSCITHETHKLTHPRTHPNLDSTAKAVPADADQEAKEVAAESINTDIATITSLVQDATADIYSLASDKKRREEVQLEARQLDPAAIVLLFGLILTEISGALNLAITAVGLGLIAAYTNPLTTALSGLILGLKLVVDGLLLLVQTLLDGILVGLTIALAGLQF</sequence>
<dbReference type="EMBL" id="JAKWBI020000097">
    <property type="protein sequence ID" value="KAJ2902872.1"/>
    <property type="molecule type" value="Genomic_DNA"/>
</dbReference>
<dbReference type="AlphaFoldDB" id="A0AAD5WSB1"/>
<keyword evidence="1" id="KW-0472">Membrane</keyword>
<name>A0AAD5WSB1_9PEZI</name>
<dbReference type="Proteomes" id="UP001201980">
    <property type="component" value="Unassembled WGS sequence"/>
</dbReference>
<keyword evidence="4" id="KW-1185">Reference proteome</keyword>
<evidence type="ECO:0000256" key="2">
    <source>
        <dbReference type="SAM" id="SignalP"/>
    </source>
</evidence>